<dbReference type="PROSITE" id="PS50850">
    <property type="entry name" value="MFS"/>
    <property type="match status" value="1"/>
</dbReference>
<dbReference type="PRINTS" id="PR01036">
    <property type="entry name" value="TCRTETB"/>
</dbReference>
<name>A0A7H1B4N9_9ACTN</name>
<evidence type="ECO:0000256" key="7">
    <source>
        <dbReference type="ARBA" id="ARBA00023251"/>
    </source>
</evidence>
<feature type="transmembrane region" description="Helical" evidence="8">
    <location>
        <begin position="372"/>
        <end position="394"/>
    </location>
</feature>
<dbReference type="Proteomes" id="UP000516428">
    <property type="component" value="Chromosome"/>
</dbReference>
<dbReference type="RefSeq" id="WP_188336445.1">
    <property type="nucleotide sequence ID" value="NZ_CP061281.1"/>
</dbReference>
<feature type="transmembrane region" description="Helical" evidence="8">
    <location>
        <begin position="313"/>
        <end position="331"/>
    </location>
</feature>
<evidence type="ECO:0000256" key="4">
    <source>
        <dbReference type="ARBA" id="ARBA00022692"/>
    </source>
</evidence>
<dbReference type="CDD" id="cd17321">
    <property type="entry name" value="MFS_MMR_MDR_like"/>
    <property type="match status" value="1"/>
</dbReference>
<dbReference type="PANTHER" id="PTHR42718">
    <property type="entry name" value="MAJOR FACILITATOR SUPERFAMILY MULTIDRUG TRANSPORTER MFSC"/>
    <property type="match status" value="1"/>
</dbReference>
<evidence type="ECO:0000259" key="9">
    <source>
        <dbReference type="PROSITE" id="PS50850"/>
    </source>
</evidence>
<feature type="transmembrane region" description="Helical" evidence="8">
    <location>
        <begin position="279"/>
        <end position="301"/>
    </location>
</feature>
<dbReference type="Pfam" id="PF07690">
    <property type="entry name" value="MFS_1"/>
    <property type="match status" value="1"/>
</dbReference>
<evidence type="ECO:0000256" key="8">
    <source>
        <dbReference type="SAM" id="Phobius"/>
    </source>
</evidence>
<evidence type="ECO:0000256" key="3">
    <source>
        <dbReference type="ARBA" id="ARBA00022475"/>
    </source>
</evidence>
<dbReference type="AlphaFoldDB" id="A0A7H1B4N9"/>
<dbReference type="GO" id="GO:0022857">
    <property type="term" value="F:transmembrane transporter activity"/>
    <property type="evidence" value="ECO:0007669"/>
    <property type="project" value="InterPro"/>
</dbReference>
<keyword evidence="7" id="KW-0046">Antibiotic resistance</keyword>
<dbReference type="InterPro" id="IPR020846">
    <property type="entry name" value="MFS_dom"/>
</dbReference>
<feature type="transmembrane region" description="Helical" evidence="8">
    <location>
        <begin position="149"/>
        <end position="171"/>
    </location>
</feature>
<evidence type="ECO:0000256" key="6">
    <source>
        <dbReference type="ARBA" id="ARBA00023136"/>
    </source>
</evidence>
<gene>
    <name evidence="10" type="ORF">IAG42_08665</name>
</gene>
<evidence type="ECO:0000256" key="2">
    <source>
        <dbReference type="ARBA" id="ARBA00022448"/>
    </source>
</evidence>
<comment type="subcellular location">
    <subcellularLocation>
        <location evidence="1">Cell membrane</location>
        <topology evidence="1">Multi-pass membrane protein</topology>
    </subcellularLocation>
</comment>
<feature type="transmembrane region" description="Helical" evidence="8">
    <location>
        <begin position="241"/>
        <end position="258"/>
    </location>
</feature>
<feature type="transmembrane region" description="Helical" evidence="8">
    <location>
        <begin position="90"/>
        <end position="109"/>
    </location>
</feature>
<dbReference type="EMBL" id="CP061281">
    <property type="protein sequence ID" value="QNS03694.1"/>
    <property type="molecule type" value="Genomic_DNA"/>
</dbReference>
<accession>A0A7H1B4N9</accession>
<keyword evidence="2" id="KW-0813">Transport</keyword>
<keyword evidence="6 8" id="KW-0472">Membrane</keyword>
<evidence type="ECO:0000313" key="10">
    <source>
        <dbReference type="EMBL" id="QNS03694.1"/>
    </source>
</evidence>
<feature type="transmembrane region" description="Helical" evidence="8">
    <location>
        <begin position="343"/>
        <end position="360"/>
    </location>
</feature>
<dbReference type="GO" id="GO:0046677">
    <property type="term" value="P:response to antibiotic"/>
    <property type="evidence" value="ECO:0007669"/>
    <property type="project" value="UniProtKB-KW"/>
</dbReference>
<feature type="transmembrane region" description="Helical" evidence="8">
    <location>
        <begin position="211"/>
        <end position="229"/>
    </location>
</feature>
<dbReference type="InterPro" id="IPR011701">
    <property type="entry name" value="MFS"/>
</dbReference>
<feature type="domain" description="Major facilitator superfamily (MFS) profile" evidence="9">
    <location>
        <begin position="24"/>
        <end position="500"/>
    </location>
</feature>
<keyword evidence="11" id="KW-1185">Reference proteome</keyword>
<evidence type="ECO:0000256" key="5">
    <source>
        <dbReference type="ARBA" id="ARBA00022989"/>
    </source>
</evidence>
<proteinExistence type="predicted"/>
<dbReference type="GO" id="GO:0005886">
    <property type="term" value="C:plasma membrane"/>
    <property type="evidence" value="ECO:0007669"/>
    <property type="project" value="UniProtKB-SubCell"/>
</dbReference>
<dbReference type="NCBIfam" id="TIGR00711">
    <property type="entry name" value="efflux_EmrB"/>
    <property type="match status" value="1"/>
</dbReference>
<dbReference type="Gene3D" id="1.20.1720.10">
    <property type="entry name" value="Multidrug resistance protein D"/>
    <property type="match status" value="1"/>
</dbReference>
<sequence>MTTSQLTQDQKPRAARREGHPGIALTVIAACQLMVVLDATIVNIALPHIQDALKFSTTDLTWVVSAYTLTFGGMLLLGGRAGDILGRRRVFMTGILLFTAASLLGGLAQEPWQLLAARALQGVGGAIASPTSLALITTTFPEGPERNRAFGVFAAVSAGGGAVGLLAGGMLTDWLDWRWVLFVNVPIGILIAVLTPLYITESKRHPGSFDIAGALTSTFGMVALVYGFIRASEEGWRDSLTLGSFGAAVVLLLAFAIVERRAKDPITPLRMFADRNRSGTYVIMLSLAAAMFGMFFFIVLFVQNVLGYSPIKAGLAFLPVTAAIAVGAGLSQRFLPTLGPKPFMAAGTALAVLGLTWQTFVTPESSYVSGVLGPMLVFGVGMGLNFVTLTVTAVSGVAQHEAGAASGLLNATQQVGGSLGLSILTTVFGSASREEAKQQLPDFMAHASPEQKAAFLKSHELPAPWGHEVLAHGISTAFIPAAAMALLALAVALVVVKVRKSDLEALSGVAGPAGG</sequence>
<dbReference type="Gene3D" id="1.20.1250.20">
    <property type="entry name" value="MFS general substrate transporter like domains"/>
    <property type="match status" value="1"/>
</dbReference>
<feature type="transmembrane region" description="Helical" evidence="8">
    <location>
        <begin position="469"/>
        <end position="496"/>
    </location>
</feature>
<dbReference type="KEGG" id="sxn:IAG42_08665"/>
<feature type="transmembrane region" description="Helical" evidence="8">
    <location>
        <begin position="21"/>
        <end position="45"/>
    </location>
</feature>
<feature type="transmembrane region" description="Helical" evidence="8">
    <location>
        <begin position="415"/>
        <end position="432"/>
    </location>
</feature>
<feature type="transmembrane region" description="Helical" evidence="8">
    <location>
        <begin position="115"/>
        <end position="137"/>
    </location>
</feature>
<organism evidence="10 11">
    <name type="scientific">Streptomyces xanthii</name>
    <dbReference type="NCBI Taxonomy" id="2768069"/>
    <lineage>
        <taxon>Bacteria</taxon>
        <taxon>Bacillati</taxon>
        <taxon>Actinomycetota</taxon>
        <taxon>Actinomycetes</taxon>
        <taxon>Kitasatosporales</taxon>
        <taxon>Streptomycetaceae</taxon>
        <taxon>Streptomyces</taxon>
    </lineage>
</organism>
<evidence type="ECO:0000256" key="1">
    <source>
        <dbReference type="ARBA" id="ARBA00004651"/>
    </source>
</evidence>
<dbReference type="InterPro" id="IPR004638">
    <property type="entry name" value="EmrB-like"/>
</dbReference>
<keyword evidence="5 8" id="KW-1133">Transmembrane helix</keyword>
<evidence type="ECO:0000313" key="11">
    <source>
        <dbReference type="Proteomes" id="UP000516428"/>
    </source>
</evidence>
<protein>
    <submittedName>
        <fullName evidence="10">MFS transporter</fullName>
    </submittedName>
</protein>
<keyword evidence="4 8" id="KW-0812">Transmembrane</keyword>
<feature type="transmembrane region" description="Helical" evidence="8">
    <location>
        <begin position="177"/>
        <end position="199"/>
    </location>
</feature>
<dbReference type="InterPro" id="IPR036259">
    <property type="entry name" value="MFS_trans_sf"/>
</dbReference>
<feature type="transmembrane region" description="Helical" evidence="8">
    <location>
        <begin position="60"/>
        <end position="78"/>
    </location>
</feature>
<dbReference type="PANTHER" id="PTHR42718:SF46">
    <property type="entry name" value="BLR6921 PROTEIN"/>
    <property type="match status" value="1"/>
</dbReference>
<keyword evidence="3" id="KW-1003">Cell membrane</keyword>
<dbReference type="SUPFAM" id="SSF103473">
    <property type="entry name" value="MFS general substrate transporter"/>
    <property type="match status" value="1"/>
</dbReference>
<reference evidence="10 11" key="1">
    <citation type="submission" date="2020-09" db="EMBL/GenBank/DDBJ databases">
        <title>A novel species.</title>
        <authorList>
            <person name="Gao J."/>
        </authorList>
    </citation>
    <scope>NUCLEOTIDE SEQUENCE [LARGE SCALE GENOMIC DNA]</scope>
    <source>
        <strain evidence="10 11">CRXT-Y-14</strain>
    </source>
</reference>